<name>A0A9P8UDV8_9PEZI</name>
<dbReference type="EMBL" id="JAGPXC010000008">
    <property type="protein sequence ID" value="KAH6648117.1"/>
    <property type="molecule type" value="Genomic_DNA"/>
</dbReference>
<reference evidence="1" key="1">
    <citation type="journal article" date="2021" name="Nat. Commun.">
        <title>Genetic determinants of endophytism in the Arabidopsis root mycobiome.</title>
        <authorList>
            <person name="Mesny F."/>
            <person name="Miyauchi S."/>
            <person name="Thiergart T."/>
            <person name="Pickel B."/>
            <person name="Atanasova L."/>
            <person name="Karlsson M."/>
            <person name="Huettel B."/>
            <person name="Barry K.W."/>
            <person name="Haridas S."/>
            <person name="Chen C."/>
            <person name="Bauer D."/>
            <person name="Andreopoulos W."/>
            <person name="Pangilinan J."/>
            <person name="LaButti K."/>
            <person name="Riley R."/>
            <person name="Lipzen A."/>
            <person name="Clum A."/>
            <person name="Drula E."/>
            <person name="Henrissat B."/>
            <person name="Kohler A."/>
            <person name="Grigoriev I.V."/>
            <person name="Martin F.M."/>
            <person name="Hacquard S."/>
        </authorList>
    </citation>
    <scope>NUCLEOTIDE SEQUENCE</scope>
    <source>
        <strain evidence="1">MPI-SDFR-AT-0073</strain>
    </source>
</reference>
<dbReference type="OrthoDB" id="549750at2759"/>
<dbReference type="GeneID" id="70132667"/>
<accession>A0A9P8UDV8</accession>
<protein>
    <submittedName>
        <fullName evidence="1">Uncharacterized protein</fullName>
    </submittedName>
</protein>
<evidence type="ECO:0000313" key="1">
    <source>
        <dbReference type="EMBL" id="KAH6648117.1"/>
    </source>
</evidence>
<dbReference type="RefSeq" id="XP_045954629.1">
    <property type="nucleotide sequence ID" value="XM_046103776.1"/>
</dbReference>
<dbReference type="AlphaFoldDB" id="A0A9P8UDV8"/>
<organism evidence="1 2">
    <name type="scientific">Truncatella angustata</name>
    <dbReference type="NCBI Taxonomy" id="152316"/>
    <lineage>
        <taxon>Eukaryota</taxon>
        <taxon>Fungi</taxon>
        <taxon>Dikarya</taxon>
        <taxon>Ascomycota</taxon>
        <taxon>Pezizomycotina</taxon>
        <taxon>Sordariomycetes</taxon>
        <taxon>Xylariomycetidae</taxon>
        <taxon>Amphisphaeriales</taxon>
        <taxon>Sporocadaceae</taxon>
        <taxon>Truncatella</taxon>
    </lineage>
</organism>
<sequence>MMFCDRQKAFKVFCTLDNEMTKGSYFALKEHMRFLDKGDGEGKASESISNIEARNAMTQVGRERYLTVERGWFCVWTKPAQVGCASIVDKTEELEW</sequence>
<dbReference type="Proteomes" id="UP000758603">
    <property type="component" value="Unassembled WGS sequence"/>
</dbReference>
<keyword evidence="2" id="KW-1185">Reference proteome</keyword>
<comment type="caution">
    <text evidence="1">The sequence shown here is derived from an EMBL/GenBank/DDBJ whole genome shotgun (WGS) entry which is preliminary data.</text>
</comment>
<evidence type="ECO:0000313" key="2">
    <source>
        <dbReference type="Proteomes" id="UP000758603"/>
    </source>
</evidence>
<proteinExistence type="predicted"/>
<gene>
    <name evidence="1" type="ORF">BKA67DRAFT_579574</name>
</gene>